<dbReference type="InterPro" id="IPR014756">
    <property type="entry name" value="Ig_E-set"/>
</dbReference>
<dbReference type="Pfam" id="PF00630">
    <property type="entry name" value="Filamin"/>
    <property type="match status" value="1"/>
</dbReference>
<feature type="domain" description="MYND-type" evidence="7">
    <location>
        <begin position="324"/>
        <end position="350"/>
    </location>
</feature>
<dbReference type="Gene3D" id="2.60.40.10">
    <property type="entry name" value="Immunoglobulins"/>
    <property type="match status" value="1"/>
</dbReference>
<evidence type="ECO:0000256" key="5">
    <source>
        <dbReference type="PROSITE-ProRule" id="PRU00134"/>
    </source>
</evidence>
<dbReference type="Pfam" id="PF01753">
    <property type="entry name" value="zf-MYND"/>
    <property type="match status" value="1"/>
</dbReference>
<dbReference type="InterPro" id="IPR017868">
    <property type="entry name" value="Filamin/ABP280_repeat-like"/>
</dbReference>
<proteinExistence type="predicted"/>
<feature type="coiled-coil region" evidence="6">
    <location>
        <begin position="907"/>
        <end position="966"/>
    </location>
</feature>
<dbReference type="AlphaFoldDB" id="A0A7R9E9R3"/>
<dbReference type="PANTHER" id="PTHR12197:SF251">
    <property type="entry name" value="EG:BACR7C10.4 PROTEIN"/>
    <property type="match status" value="1"/>
</dbReference>
<dbReference type="PROSITE" id="PS50194">
    <property type="entry name" value="FILAMIN_REPEAT"/>
    <property type="match status" value="1"/>
</dbReference>
<dbReference type="SUPFAM" id="SSF81296">
    <property type="entry name" value="E set domains"/>
    <property type="match status" value="1"/>
</dbReference>
<evidence type="ECO:0000313" key="8">
    <source>
        <dbReference type="EMBL" id="CAD7429957.1"/>
    </source>
</evidence>
<dbReference type="Gene3D" id="1.10.220.160">
    <property type="match status" value="1"/>
</dbReference>
<dbReference type="PROSITE" id="PS50865">
    <property type="entry name" value="ZF_MYND_2"/>
    <property type="match status" value="1"/>
</dbReference>
<evidence type="ECO:0000256" key="1">
    <source>
        <dbReference type="ARBA" id="ARBA00022723"/>
    </source>
</evidence>
<dbReference type="SMART" id="SM00557">
    <property type="entry name" value="IG_FLMN"/>
    <property type="match status" value="1"/>
</dbReference>
<dbReference type="EMBL" id="OB794276">
    <property type="protein sequence ID" value="CAD7429957.1"/>
    <property type="molecule type" value="Genomic_DNA"/>
</dbReference>
<evidence type="ECO:0000256" key="6">
    <source>
        <dbReference type="SAM" id="Coils"/>
    </source>
</evidence>
<dbReference type="SUPFAM" id="SSF144232">
    <property type="entry name" value="HIT/MYND zinc finger-like"/>
    <property type="match status" value="1"/>
</dbReference>
<sequence length="971" mass="110158">MLAGLQNCRQHRKSEVVLLTRDADNQPLCHGGEKVTAELRYRDVSRRQLPVHVLDRRDGSYLVWFVPDTSGNLSLSVSVSGHFVKGSPFHVCVRTLRPHRGTFHCCSFCSSGGSKEATCGCGGSMPGGYKGCGHGHSGHPGRRHWSCCGNLLENSECGRCNSGKEVYIEIDTLTHFPSEKTSGGPRNHAFLLLRKQLVHIIPILLQHSVEGGTSTPSRNEEYDDHEVLAVRSTATLDRTTYFQYLFILYTPSSPYDLEFTLYPIYYNPASKEETSTTLLNEGNGDHEVLAVRSAAALARKIYSKYLSILATSSSPYDLERQLLKCAACAYVQYCNRECQKQSWEDHKVECGNLRRVAPRIVPDAARLLARIIFKLKRGGGLERRYYTETKSRTFKDLMSHYSNVKQDKLRVEHLSALSVVLTEFIGESNMPNSAELMAMYGRMSVNSFNILDPEMLSVGTGIYLGASIIDHSCDPNAVAVFQGTTILIRTLRDIPALDWDKVNLGYHSKQWRLAEKIFISYIDLLNFPQERRKELQQTYYFLCECRRCNDVEELAGMSSVVCPNQGCREPVPVPTHVRVTLLTKETISGDAVLPKAKLPKTKPVETLKRAACDPFLKCKLAFCKTIADECQPFLQRFQTSKPMTPYLFEAVEKLLRYLMNRCVKPDLMKCTGPKLLSIDTKKSENLILSKNIDIGFATKRLLGETAITVTERQKLEFIHECRSMLTTMIAKLQEKSPLKQKAVRGLSSLDPCVIQHSPQLAQKRFSFLLEELNHANIINDVLAENAKKEYLHFCNLKKSELQEIFRPCDQFSDEVGLDTIYGSFLIGEANYKHLWEVIKICLVLSHGNATVEGGFSVNKSLLVENMHEKTVIAQRHIHDEIQEAGGIKNIHISKKMLDYVRGARKRYHEYLEMKKQEKSEKDKKKAEKRKLDIQVKDLEGERKKLMMATEEKREAIDVELQELKKKQASLY</sequence>
<protein>
    <recommendedName>
        <fullName evidence="7">MYND-type domain-containing protein</fullName>
    </recommendedName>
</protein>
<dbReference type="InterPro" id="IPR046341">
    <property type="entry name" value="SET_dom_sf"/>
</dbReference>
<organism evidence="8">
    <name type="scientific">Timema monikensis</name>
    <dbReference type="NCBI Taxonomy" id="170555"/>
    <lineage>
        <taxon>Eukaryota</taxon>
        <taxon>Metazoa</taxon>
        <taxon>Ecdysozoa</taxon>
        <taxon>Arthropoda</taxon>
        <taxon>Hexapoda</taxon>
        <taxon>Insecta</taxon>
        <taxon>Pterygota</taxon>
        <taxon>Neoptera</taxon>
        <taxon>Polyneoptera</taxon>
        <taxon>Phasmatodea</taxon>
        <taxon>Timematodea</taxon>
        <taxon>Timematoidea</taxon>
        <taxon>Timematidae</taxon>
        <taxon>Timema</taxon>
    </lineage>
</organism>
<dbReference type="InterPro" id="IPR013783">
    <property type="entry name" value="Ig-like_fold"/>
</dbReference>
<dbReference type="PANTHER" id="PTHR12197">
    <property type="entry name" value="HISTONE-LYSINE N-METHYLTRANSFERASE SMYD"/>
    <property type="match status" value="1"/>
</dbReference>
<evidence type="ECO:0000256" key="4">
    <source>
        <dbReference type="PROSITE-ProRule" id="PRU00087"/>
    </source>
</evidence>
<keyword evidence="6" id="KW-0175">Coiled coil</keyword>
<dbReference type="SUPFAM" id="SSF82199">
    <property type="entry name" value="SET domain"/>
    <property type="match status" value="1"/>
</dbReference>
<evidence type="ECO:0000256" key="2">
    <source>
        <dbReference type="ARBA" id="ARBA00022771"/>
    </source>
</evidence>
<reference evidence="8" key="1">
    <citation type="submission" date="2020-11" db="EMBL/GenBank/DDBJ databases">
        <authorList>
            <person name="Tran Van P."/>
        </authorList>
    </citation>
    <scope>NUCLEOTIDE SEQUENCE</scope>
</reference>
<gene>
    <name evidence="8" type="ORF">TMSB3V08_LOCUS6729</name>
</gene>
<dbReference type="Gene3D" id="6.10.140.2220">
    <property type="match status" value="1"/>
</dbReference>
<accession>A0A7R9E9R3</accession>
<keyword evidence="3" id="KW-0862">Zinc</keyword>
<feature type="repeat" description="Filamin" evidence="4">
    <location>
        <begin position="1"/>
        <end position="93"/>
    </location>
</feature>
<dbReference type="InterPro" id="IPR002893">
    <property type="entry name" value="Znf_MYND"/>
</dbReference>
<dbReference type="InterPro" id="IPR001298">
    <property type="entry name" value="Filamin/ABP280_rpt"/>
</dbReference>
<evidence type="ECO:0000259" key="7">
    <source>
        <dbReference type="PROSITE" id="PS50865"/>
    </source>
</evidence>
<name>A0A7R9E9R3_9NEOP</name>
<keyword evidence="1" id="KW-0479">Metal-binding</keyword>
<dbReference type="GO" id="GO:0005634">
    <property type="term" value="C:nucleus"/>
    <property type="evidence" value="ECO:0007669"/>
    <property type="project" value="TreeGrafter"/>
</dbReference>
<dbReference type="Gene3D" id="2.170.270.10">
    <property type="entry name" value="SET domain"/>
    <property type="match status" value="1"/>
</dbReference>
<dbReference type="GO" id="GO:0008270">
    <property type="term" value="F:zinc ion binding"/>
    <property type="evidence" value="ECO:0007669"/>
    <property type="project" value="UniProtKB-KW"/>
</dbReference>
<evidence type="ECO:0000256" key="3">
    <source>
        <dbReference type="ARBA" id="ARBA00022833"/>
    </source>
</evidence>
<keyword evidence="2 5" id="KW-0863">Zinc-finger</keyword>
<dbReference type="InterPro" id="IPR050869">
    <property type="entry name" value="H3K4_H4K5_MeTrfase"/>
</dbReference>